<keyword evidence="7" id="KW-1185">Reference proteome</keyword>
<dbReference type="InterPro" id="IPR044817">
    <property type="entry name" value="SBP-like"/>
</dbReference>
<feature type="domain" description="SBP-type" evidence="5">
    <location>
        <begin position="1"/>
        <end position="51"/>
    </location>
</feature>
<dbReference type="InterPro" id="IPR004333">
    <property type="entry name" value="SBP_dom"/>
</dbReference>
<gene>
    <name evidence="6" type="ORF">STAS_01531</name>
</gene>
<protein>
    <submittedName>
        <fullName evidence="6">Squamosa promoter-binding protein</fullName>
    </submittedName>
</protein>
<proteinExistence type="predicted"/>
<dbReference type="PROSITE" id="PS51141">
    <property type="entry name" value="ZF_SBP"/>
    <property type="match status" value="1"/>
</dbReference>
<dbReference type="InterPro" id="IPR036893">
    <property type="entry name" value="SBP_sf"/>
</dbReference>
<keyword evidence="2 4" id="KW-0863">Zinc-finger</keyword>
<dbReference type="AlphaFoldDB" id="A0A5A7NZJ0"/>
<evidence type="ECO:0000313" key="6">
    <source>
        <dbReference type="EMBL" id="GER25913.1"/>
    </source>
</evidence>
<reference evidence="7" key="1">
    <citation type="journal article" date="2019" name="Curr. Biol.">
        <title>Genome Sequence of Striga asiatica Provides Insight into the Evolution of Plant Parasitism.</title>
        <authorList>
            <person name="Yoshida S."/>
            <person name="Kim S."/>
            <person name="Wafula E.K."/>
            <person name="Tanskanen J."/>
            <person name="Kim Y.M."/>
            <person name="Honaas L."/>
            <person name="Yang Z."/>
            <person name="Spallek T."/>
            <person name="Conn C.E."/>
            <person name="Ichihashi Y."/>
            <person name="Cheong K."/>
            <person name="Cui S."/>
            <person name="Der J.P."/>
            <person name="Gundlach H."/>
            <person name="Jiao Y."/>
            <person name="Hori C."/>
            <person name="Ishida J.K."/>
            <person name="Kasahara H."/>
            <person name="Kiba T."/>
            <person name="Kim M.S."/>
            <person name="Koo N."/>
            <person name="Laohavisit A."/>
            <person name="Lee Y.H."/>
            <person name="Lumba S."/>
            <person name="McCourt P."/>
            <person name="Mortimer J.C."/>
            <person name="Mutuku J.M."/>
            <person name="Nomura T."/>
            <person name="Sasaki-Sekimoto Y."/>
            <person name="Seto Y."/>
            <person name="Wang Y."/>
            <person name="Wakatake T."/>
            <person name="Sakakibara H."/>
            <person name="Demura T."/>
            <person name="Yamaguchi S."/>
            <person name="Yoneyama K."/>
            <person name="Manabe R.I."/>
            <person name="Nelson D.C."/>
            <person name="Schulman A.H."/>
            <person name="Timko M.P."/>
            <person name="dePamphilis C.W."/>
            <person name="Choi D."/>
            <person name="Shirasu K."/>
        </authorList>
    </citation>
    <scope>NUCLEOTIDE SEQUENCE [LARGE SCALE GENOMIC DNA]</scope>
    <source>
        <strain evidence="7">cv. UVA1</strain>
    </source>
</reference>
<keyword evidence="1" id="KW-0479">Metal-binding</keyword>
<sequence length="239" mass="26056">MHSKSAKVIVAGLEKRFCQQCSRFHLLPEFDEGKRSCRMRLADHNERRRKPQQGSLLSPRCGTLLPSVFDNHHFSKTGGFVMDFSNYKPPSLTGRLTTNQTAMSAKSHLPMPSNPQNLPPDLLTSRQSYSSSVVSECFVGVQDTNSALSLLSNQAWTVGPKARLGPNSNFLGQPSENPSPAAGNFICPSWGFKGNEHGMAPDLGLGQVLNGGYNGGLELGQPNDGGFHELDVHHVNWSL</sequence>
<dbReference type="Gene3D" id="4.10.1100.10">
    <property type="entry name" value="Transcription factor, SBP-box domain"/>
    <property type="match status" value="1"/>
</dbReference>
<evidence type="ECO:0000256" key="2">
    <source>
        <dbReference type="ARBA" id="ARBA00022771"/>
    </source>
</evidence>
<evidence type="ECO:0000256" key="1">
    <source>
        <dbReference type="ARBA" id="ARBA00022723"/>
    </source>
</evidence>
<dbReference type="GO" id="GO:0005634">
    <property type="term" value="C:nucleus"/>
    <property type="evidence" value="ECO:0007669"/>
    <property type="project" value="InterPro"/>
</dbReference>
<dbReference type="PANTHER" id="PTHR31251:SF191">
    <property type="entry name" value="SBP-TYPE DOMAIN-CONTAINING PROTEIN"/>
    <property type="match status" value="1"/>
</dbReference>
<evidence type="ECO:0000259" key="5">
    <source>
        <dbReference type="PROSITE" id="PS51141"/>
    </source>
</evidence>
<evidence type="ECO:0000313" key="7">
    <source>
        <dbReference type="Proteomes" id="UP000325081"/>
    </source>
</evidence>
<evidence type="ECO:0000256" key="4">
    <source>
        <dbReference type="PROSITE-ProRule" id="PRU00470"/>
    </source>
</evidence>
<keyword evidence="3" id="KW-0862">Zinc</keyword>
<dbReference type="Proteomes" id="UP000325081">
    <property type="component" value="Unassembled WGS sequence"/>
</dbReference>
<dbReference type="OrthoDB" id="514967at2759"/>
<dbReference type="GO" id="GO:0003677">
    <property type="term" value="F:DNA binding"/>
    <property type="evidence" value="ECO:0007669"/>
    <property type="project" value="InterPro"/>
</dbReference>
<name>A0A5A7NZJ0_STRAF</name>
<evidence type="ECO:0000256" key="3">
    <source>
        <dbReference type="ARBA" id="ARBA00022833"/>
    </source>
</evidence>
<accession>A0A5A7NZJ0</accession>
<organism evidence="6 7">
    <name type="scientific">Striga asiatica</name>
    <name type="common">Asiatic witchweed</name>
    <name type="synonym">Buchnera asiatica</name>
    <dbReference type="NCBI Taxonomy" id="4170"/>
    <lineage>
        <taxon>Eukaryota</taxon>
        <taxon>Viridiplantae</taxon>
        <taxon>Streptophyta</taxon>
        <taxon>Embryophyta</taxon>
        <taxon>Tracheophyta</taxon>
        <taxon>Spermatophyta</taxon>
        <taxon>Magnoliopsida</taxon>
        <taxon>eudicotyledons</taxon>
        <taxon>Gunneridae</taxon>
        <taxon>Pentapetalae</taxon>
        <taxon>asterids</taxon>
        <taxon>lamiids</taxon>
        <taxon>Lamiales</taxon>
        <taxon>Orobanchaceae</taxon>
        <taxon>Buchnereae</taxon>
        <taxon>Striga</taxon>
    </lineage>
</organism>
<comment type="caution">
    <text evidence="6">The sequence shown here is derived from an EMBL/GenBank/DDBJ whole genome shotgun (WGS) entry which is preliminary data.</text>
</comment>
<dbReference type="PANTHER" id="PTHR31251">
    <property type="entry name" value="SQUAMOSA PROMOTER-BINDING-LIKE PROTEIN 4"/>
    <property type="match status" value="1"/>
</dbReference>
<dbReference type="GO" id="GO:0008270">
    <property type="term" value="F:zinc ion binding"/>
    <property type="evidence" value="ECO:0007669"/>
    <property type="project" value="UniProtKB-KW"/>
</dbReference>
<dbReference type="EMBL" id="BKCP01000558">
    <property type="protein sequence ID" value="GER25913.1"/>
    <property type="molecule type" value="Genomic_DNA"/>
</dbReference>
<dbReference type="SUPFAM" id="SSF103612">
    <property type="entry name" value="SBT domain"/>
    <property type="match status" value="1"/>
</dbReference>
<dbReference type="Pfam" id="PF03110">
    <property type="entry name" value="SBP"/>
    <property type="match status" value="1"/>
</dbReference>